<evidence type="ECO:0000256" key="1">
    <source>
        <dbReference type="ARBA" id="ARBA00022801"/>
    </source>
</evidence>
<accession>A0A6I3NP03</accession>
<gene>
    <name evidence="4" type="ORF">GMA64_04265</name>
    <name evidence="3" type="ORF">GMA92_03150</name>
</gene>
<evidence type="ECO:0000313" key="5">
    <source>
        <dbReference type="Proteomes" id="UP000487649"/>
    </source>
</evidence>
<dbReference type="InterPro" id="IPR050695">
    <property type="entry name" value="N-acetylmuramoyl_amidase_3"/>
</dbReference>
<dbReference type="GO" id="GO:0030288">
    <property type="term" value="C:outer membrane-bounded periplasmic space"/>
    <property type="evidence" value="ECO:0007669"/>
    <property type="project" value="TreeGrafter"/>
</dbReference>
<name>A0A6I3NP03_9FIRM</name>
<dbReference type="InterPro" id="IPR002508">
    <property type="entry name" value="MurNAc-LAA_cat"/>
</dbReference>
<dbReference type="Gene3D" id="3.40.630.40">
    <property type="entry name" value="Zn-dependent exopeptidases"/>
    <property type="match status" value="1"/>
</dbReference>
<evidence type="ECO:0000313" key="3">
    <source>
        <dbReference type="EMBL" id="MTK20436.1"/>
    </source>
</evidence>
<dbReference type="Pfam" id="PF01520">
    <property type="entry name" value="Amidase_3"/>
    <property type="match status" value="1"/>
</dbReference>
<dbReference type="AlphaFoldDB" id="A0A6I3NP03"/>
<dbReference type="OrthoDB" id="9772024at2"/>
<evidence type="ECO:0000259" key="2">
    <source>
        <dbReference type="SMART" id="SM00646"/>
    </source>
</evidence>
<reference evidence="4 5" key="1">
    <citation type="journal article" date="2019" name="Nat. Med.">
        <title>A library of human gut bacterial isolates paired with longitudinal multiomics data enables mechanistic microbiome research.</title>
        <authorList>
            <person name="Poyet M."/>
            <person name="Groussin M."/>
            <person name="Gibbons S.M."/>
            <person name="Avila-Pacheco J."/>
            <person name="Jiang X."/>
            <person name="Kearney S.M."/>
            <person name="Perrotta A.R."/>
            <person name="Berdy B."/>
            <person name="Zhao S."/>
            <person name="Lieberman T.D."/>
            <person name="Swanson P.K."/>
            <person name="Smith M."/>
            <person name="Roesemann S."/>
            <person name="Alexander J.E."/>
            <person name="Rich S.A."/>
            <person name="Livny J."/>
            <person name="Vlamakis H."/>
            <person name="Clish C."/>
            <person name="Bullock K."/>
            <person name="Deik A."/>
            <person name="Scott J."/>
            <person name="Pierce K.A."/>
            <person name="Xavier R.J."/>
            <person name="Alm E.J."/>
        </authorList>
    </citation>
    <scope>NUCLEOTIDE SEQUENCE</scope>
    <source>
        <strain evidence="4">BIOML-A179</strain>
        <strain evidence="3 5">BIOML-A198</strain>
    </source>
</reference>
<evidence type="ECO:0000313" key="4">
    <source>
        <dbReference type="EMBL" id="MTL93734.1"/>
    </source>
</evidence>
<dbReference type="SMART" id="SM00646">
    <property type="entry name" value="Ami_3"/>
    <property type="match status" value="1"/>
</dbReference>
<dbReference type="SUPFAM" id="SSF53187">
    <property type="entry name" value="Zn-dependent exopeptidases"/>
    <property type="match status" value="1"/>
</dbReference>
<feature type="domain" description="MurNAc-LAA" evidence="2">
    <location>
        <begin position="123"/>
        <end position="237"/>
    </location>
</feature>
<dbReference type="PANTHER" id="PTHR30404:SF0">
    <property type="entry name" value="N-ACETYLMURAMOYL-L-ALANINE AMIDASE AMIC"/>
    <property type="match status" value="1"/>
</dbReference>
<dbReference type="GO" id="GO:0008745">
    <property type="term" value="F:N-acetylmuramoyl-L-alanine amidase activity"/>
    <property type="evidence" value="ECO:0007669"/>
    <property type="project" value="InterPro"/>
</dbReference>
<proteinExistence type="predicted"/>
<protein>
    <submittedName>
        <fullName evidence="4">N-acetylmuramoyl-L-alanine amidase</fullName>
    </submittedName>
</protein>
<organism evidence="4">
    <name type="scientific">Turicibacter sanguinis</name>
    <dbReference type="NCBI Taxonomy" id="154288"/>
    <lineage>
        <taxon>Bacteria</taxon>
        <taxon>Bacillati</taxon>
        <taxon>Bacillota</taxon>
        <taxon>Erysipelotrichia</taxon>
        <taxon>Erysipelotrichales</taxon>
        <taxon>Turicibacteraceae</taxon>
        <taxon>Turicibacter</taxon>
    </lineage>
</organism>
<comment type="caution">
    <text evidence="4">The sequence shown here is derived from an EMBL/GenBank/DDBJ whole genome shotgun (WGS) entry which is preliminary data.</text>
</comment>
<dbReference type="CDD" id="cd02696">
    <property type="entry name" value="MurNAc-LAA"/>
    <property type="match status" value="1"/>
</dbReference>
<dbReference type="GO" id="GO:0009253">
    <property type="term" value="P:peptidoglycan catabolic process"/>
    <property type="evidence" value="ECO:0007669"/>
    <property type="project" value="InterPro"/>
</dbReference>
<sequence length="242" mass="27530">MKMRYRNSKQKPRFKYIKMSLFILLLTAIGVLTNIKLKKEDLIEPATSEIQVFARSIEEEKQKLIVIDAGHGDEDPGSSISNVDEKDLNLQIALKLKSALEEEGYEVMMTRSDDTYLTLTERAEFANEVEADLFISIHQNSYIDDSTVSGIEVYYNESTKTESDEVLAQFIQTELVETTGARDRGIRAYDELVVTRKTEMPACLVELGYMTNKSELSLLQSDAYQYKLVTGMVNGINQFFES</sequence>
<dbReference type="Proteomes" id="UP000487649">
    <property type="component" value="Unassembled WGS sequence"/>
</dbReference>
<dbReference type="EMBL" id="WMQE01000005">
    <property type="protein sequence ID" value="MTK20436.1"/>
    <property type="molecule type" value="Genomic_DNA"/>
</dbReference>
<dbReference type="EMBL" id="WMQV01000006">
    <property type="protein sequence ID" value="MTL93734.1"/>
    <property type="molecule type" value="Genomic_DNA"/>
</dbReference>
<keyword evidence="1" id="KW-0378">Hydrolase</keyword>
<dbReference type="PANTHER" id="PTHR30404">
    <property type="entry name" value="N-ACETYLMURAMOYL-L-ALANINE AMIDASE"/>
    <property type="match status" value="1"/>
</dbReference>